<protein>
    <submittedName>
        <fullName evidence="1">Uncharacterized protein</fullName>
    </submittedName>
</protein>
<dbReference type="EMBL" id="CAADRM010000086">
    <property type="protein sequence ID" value="VFU14047.1"/>
    <property type="molecule type" value="Genomic_DNA"/>
</dbReference>
<accession>A0A485LZS6</accession>
<name>A0A485LZS6_9ZZZZ</name>
<organism evidence="1">
    <name type="scientific">anaerobic digester metagenome</name>
    <dbReference type="NCBI Taxonomy" id="1263854"/>
    <lineage>
        <taxon>unclassified sequences</taxon>
        <taxon>metagenomes</taxon>
        <taxon>ecological metagenomes</taxon>
    </lineage>
</organism>
<sequence length="169" mass="18369">MQEELIRAVAQEYVDRLVPLAHLVGAIAETVESGRDVSQTEIRDILDEAGNPNCTVFPVHCLISSLKPYDAGSITPPDVKFFHQLVSGDFIPSMHRSVARAVDGIVSAFAASPASPEARKQALKNASETICMELSRLKDLCQGTLPHPDLAGLWESFSCDESLPVIHMD</sequence>
<evidence type="ECO:0000313" key="1">
    <source>
        <dbReference type="EMBL" id="VFU14047.1"/>
    </source>
</evidence>
<reference evidence="1" key="1">
    <citation type="submission" date="2019-03" db="EMBL/GenBank/DDBJ databases">
        <authorList>
            <person name="Hao L."/>
        </authorList>
    </citation>
    <scope>NUCLEOTIDE SEQUENCE</scope>
</reference>
<dbReference type="AlphaFoldDB" id="A0A485LZS6"/>
<gene>
    <name evidence="1" type="ORF">SCFA_240020</name>
</gene>
<proteinExistence type="predicted"/>